<evidence type="ECO:0000313" key="5">
    <source>
        <dbReference type="Proteomes" id="UP000593576"/>
    </source>
</evidence>
<organism evidence="4 5">
    <name type="scientific">Gossypium schwendimanii</name>
    <name type="common">Cotton</name>
    <dbReference type="NCBI Taxonomy" id="34291"/>
    <lineage>
        <taxon>Eukaryota</taxon>
        <taxon>Viridiplantae</taxon>
        <taxon>Streptophyta</taxon>
        <taxon>Embryophyta</taxon>
        <taxon>Tracheophyta</taxon>
        <taxon>Spermatophyta</taxon>
        <taxon>Magnoliopsida</taxon>
        <taxon>eudicotyledons</taxon>
        <taxon>Gunneridae</taxon>
        <taxon>Pentapetalae</taxon>
        <taxon>rosids</taxon>
        <taxon>malvids</taxon>
        <taxon>Malvales</taxon>
        <taxon>Malvaceae</taxon>
        <taxon>Malvoideae</taxon>
        <taxon>Gossypium</taxon>
    </lineage>
</organism>
<sequence>MVVDLSPKAGVSWKDKLLRGKADGPLLNFGIINEEDLVFVEGDILRSTVNGIPAINFSDQNKDWLIKDMETNIVVKLSWVICGHYLTVQPKTVDFNPLKLFPSMVLAWICFLGMIVFLYKRQVLEEIGSLISKVARLDIKIGSGIRGQFARMVVFVDLEKSFVSQIIVSGKVQRVEFESLPAVCFSCGCYGHLKDFCPSIVLDPNSVGGKEQSPIPIIEEFAVVEMGEPFSPWMIVEQKLCQN</sequence>
<evidence type="ECO:0000313" key="4">
    <source>
        <dbReference type="EMBL" id="MBA0875942.1"/>
    </source>
</evidence>
<dbReference type="PANTHER" id="PTHR31286:SF173">
    <property type="entry name" value="DUF4283 DOMAIN-CONTAINING PROTEIN"/>
    <property type="match status" value="1"/>
</dbReference>
<evidence type="ECO:0000256" key="2">
    <source>
        <dbReference type="SAM" id="Phobius"/>
    </source>
</evidence>
<dbReference type="GO" id="GO:0003676">
    <property type="term" value="F:nucleic acid binding"/>
    <property type="evidence" value="ECO:0007669"/>
    <property type="project" value="InterPro"/>
</dbReference>
<dbReference type="EMBL" id="JABFAF010263226">
    <property type="protein sequence ID" value="MBA0875942.1"/>
    <property type="molecule type" value="Genomic_DNA"/>
</dbReference>
<comment type="caution">
    <text evidence="4">The sequence shown here is derived from an EMBL/GenBank/DDBJ whole genome shotgun (WGS) entry which is preliminary data.</text>
</comment>
<protein>
    <recommendedName>
        <fullName evidence="3">CCHC-type domain-containing protein</fullName>
    </recommendedName>
</protein>
<keyword evidence="1" id="KW-0862">Zinc</keyword>
<dbReference type="InterPro" id="IPR001878">
    <property type="entry name" value="Znf_CCHC"/>
</dbReference>
<reference evidence="4 5" key="1">
    <citation type="journal article" date="2019" name="Genome Biol. Evol.">
        <title>Insights into the evolution of the New World diploid cottons (Gossypium, subgenus Houzingenia) based on genome sequencing.</title>
        <authorList>
            <person name="Grover C.E."/>
            <person name="Arick M.A. 2nd"/>
            <person name="Thrash A."/>
            <person name="Conover J.L."/>
            <person name="Sanders W.S."/>
            <person name="Peterson D.G."/>
            <person name="Frelichowski J.E."/>
            <person name="Scheffler J.A."/>
            <person name="Scheffler B.E."/>
            <person name="Wendel J.F."/>
        </authorList>
    </citation>
    <scope>NUCLEOTIDE SEQUENCE [LARGE SCALE GENOMIC DNA]</scope>
    <source>
        <strain evidence="4">1</strain>
        <tissue evidence="4">Leaf</tissue>
    </source>
</reference>
<name>A0A7J9MY13_GOSSC</name>
<keyword evidence="5" id="KW-1185">Reference proteome</keyword>
<keyword evidence="1" id="KW-0479">Metal-binding</keyword>
<feature type="transmembrane region" description="Helical" evidence="2">
    <location>
        <begin position="100"/>
        <end position="119"/>
    </location>
</feature>
<dbReference type="PANTHER" id="PTHR31286">
    <property type="entry name" value="GLYCINE-RICH CELL WALL STRUCTURAL PROTEIN 1.8-LIKE"/>
    <property type="match status" value="1"/>
</dbReference>
<keyword evidence="2" id="KW-0472">Membrane</keyword>
<keyword evidence="2" id="KW-1133">Transmembrane helix</keyword>
<gene>
    <name evidence="4" type="ORF">Goshw_023695</name>
</gene>
<proteinExistence type="predicted"/>
<feature type="domain" description="CCHC-type" evidence="3">
    <location>
        <begin position="184"/>
        <end position="199"/>
    </location>
</feature>
<dbReference type="PROSITE" id="PS50158">
    <property type="entry name" value="ZF_CCHC"/>
    <property type="match status" value="1"/>
</dbReference>
<dbReference type="GO" id="GO:0008270">
    <property type="term" value="F:zinc ion binding"/>
    <property type="evidence" value="ECO:0007669"/>
    <property type="project" value="UniProtKB-KW"/>
</dbReference>
<dbReference type="AlphaFoldDB" id="A0A7J9MY13"/>
<accession>A0A7J9MY13</accession>
<dbReference type="Proteomes" id="UP000593576">
    <property type="component" value="Unassembled WGS sequence"/>
</dbReference>
<keyword evidence="2" id="KW-0812">Transmembrane</keyword>
<evidence type="ECO:0000259" key="3">
    <source>
        <dbReference type="PROSITE" id="PS50158"/>
    </source>
</evidence>
<dbReference type="InterPro" id="IPR040256">
    <property type="entry name" value="At4g02000-like"/>
</dbReference>
<keyword evidence="1" id="KW-0863">Zinc-finger</keyword>
<dbReference type="OrthoDB" id="1002182at2759"/>
<evidence type="ECO:0000256" key="1">
    <source>
        <dbReference type="PROSITE-ProRule" id="PRU00047"/>
    </source>
</evidence>